<organism evidence="7 8">
    <name type="scientific">Paenibacillus sabuli</name>
    <dbReference type="NCBI Taxonomy" id="2772509"/>
    <lineage>
        <taxon>Bacteria</taxon>
        <taxon>Bacillati</taxon>
        <taxon>Bacillota</taxon>
        <taxon>Bacilli</taxon>
        <taxon>Bacillales</taxon>
        <taxon>Paenibacillaceae</taxon>
        <taxon>Paenibacillus</taxon>
    </lineage>
</organism>
<dbReference type="PROSITE" id="PS51257">
    <property type="entry name" value="PROKAR_LIPOPROTEIN"/>
    <property type="match status" value="1"/>
</dbReference>
<dbReference type="RefSeq" id="WP_190921185.1">
    <property type="nucleotide sequence ID" value="NZ_JACXIZ010000053.1"/>
</dbReference>
<evidence type="ECO:0000313" key="7">
    <source>
        <dbReference type="EMBL" id="MBD2848083.1"/>
    </source>
</evidence>
<dbReference type="InterPro" id="IPR006059">
    <property type="entry name" value="SBP"/>
</dbReference>
<reference evidence="7" key="1">
    <citation type="submission" date="2020-09" db="EMBL/GenBank/DDBJ databases">
        <title>A novel bacterium of genus Paenibacillus, isolated from South China Sea.</title>
        <authorList>
            <person name="Huang H."/>
            <person name="Mo K."/>
            <person name="Hu Y."/>
        </authorList>
    </citation>
    <scope>NUCLEOTIDE SEQUENCE</scope>
    <source>
        <strain evidence="7">IB182496</strain>
    </source>
</reference>
<evidence type="ECO:0000256" key="1">
    <source>
        <dbReference type="ARBA" id="ARBA00022475"/>
    </source>
</evidence>
<feature type="compositionally biased region" description="Low complexity" evidence="6">
    <location>
        <begin position="42"/>
        <end position="61"/>
    </location>
</feature>
<keyword evidence="5" id="KW-0449">Lipoprotein</keyword>
<keyword evidence="3" id="KW-0472">Membrane</keyword>
<evidence type="ECO:0000313" key="8">
    <source>
        <dbReference type="Proteomes" id="UP000621560"/>
    </source>
</evidence>
<name>A0A927BWC8_9BACL</name>
<dbReference type="InterPro" id="IPR050490">
    <property type="entry name" value="Bact_solute-bd_prot1"/>
</dbReference>
<dbReference type="PANTHER" id="PTHR43649:SF33">
    <property type="entry name" value="POLYGALACTURONAN_RHAMNOGALACTURONAN-BINDING PROTEIN YTCQ"/>
    <property type="match status" value="1"/>
</dbReference>
<evidence type="ECO:0000256" key="4">
    <source>
        <dbReference type="ARBA" id="ARBA00023139"/>
    </source>
</evidence>
<protein>
    <submittedName>
        <fullName evidence="7">Extracellular solute-binding protein</fullName>
    </submittedName>
</protein>
<evidence type="ECO:0000256" key="3">
    <source>
        <dbReference type="ARBA" id="ARBA00023136"/>
    </source>
</evidence>
<feature type="region of interest" description="Disordered" evidence="6">
    <location>
        <begin position="33"/>
        <end position="77"/>
    </location>
</feature>
<keyword evidence="4" id="KW-0564">Palmitate</keyword>
<comment type="caution">
    <text evidence="7">The sequence shown here is derived from an EMBL/GenBank/DDBJ whole genome shotgun (WGS) entry which is preliminary data.</text>
</comment>
<proteinExistence type="predicted"/>
<dbReference type="Pfam" id="PF01547">
    <property type="entry name" value="SBP_bac_1"/>
    <property type="match status" value="1"/>
</dbReference>
<evidence type="ECO:0000256" key="6">
    <source>
        <dbReference type="SAM" id="MobiDB-lite"/>
    </source>
</evidence>
<dbReference type="Gene3D" id="3.40.190.10">
    <property type="entry name" value="Periplasmic binding protein-like II"/>
    <property type="match status" value="2"/>
</dbReference>
<keyword evidence="8" id="KW-1185">Reference proteome</keyword>
<dbReference type="EMBL" id="JACXIZ010000053">
    <property type="protein sequence ID" value="MBD2848083.1"/>
    <property type="molecule type" value="Genomic_DNA"/>
</dbReference>
<accession>A0A927BWC8</accession>
<keyword evidence="2" id="KW-0732">Signal</keyword>
<evidence type="ECO:0000256" key="2">
    <source>
        <dbReference type="ARBA" id="ARBA00022729"/>
    </source>
</evidence>
<dbReference type="PANTHER" id="PTHR43649">
    <property type="entry name" value="ARABINOSE-BINDING PROTEIN-RELATED"/>
    <property type="match status" value="1"/>
</dbReference>
<evidence type="ECO:0000256" key="5">
    <source>
        <dbReference type="ARBA" id="ARBA00023288"/>
    </source>
</evidence>
<dbReference type="AlphaFoldDB" id="A0A927BWC8"/>
<keyword evidence="1" id="KW-1003">Cell membrane</keyword>
<gene>
    <name evidence="7" type="ORF">IDH44_23040</name>
</gene>
<dbReference type="Proteomes" id="UP000621560">
    <property type="component" value="Unassembled WGS sequence"/>
</dbReference>
<sequence>MRRGTKTDRRMWTAIVIAMLLLAVVLAGCSDGNQEAGREASTADTANTDDGTAGNETNTANAEEEPPRRGSITSSIYDRGLVPKEEGTITDNRWTKWINENGPTDVKFEAIPRWDSKTKFNVMFASKSAPDVIFEYDKAYRDQLVTQKQIQPIDELIEQYSTTYKSLLDKYPEIRKITTREDGKMYEFAHVTPTGPNHRLYIRVDWLEQLGLETPKTSDELLETALAFANQDPDGNGADDTYGINLSFIGGMVVDYMFGDVFTIYEKIPWHVEDGRLVHAWERTHQAFSYMKELYDGGAVDKGFLADSQGEKAKQDWLNGKLGIYGGSGMSTSDIEAFYQNNPDSDFTVIPLPEGPNGAFSPAIGNPVQMTAVINSAAKDPEAAMRFIDFMADPDTIQTLQYGVEGETYQLVDGCPQIIDQERWQQEVSYTGDFRMLANRDPEAKKCPLIEPTPEQVKNRELQDLAQQYYVSEERPVPYLMMPELMPALPSDMQLVVTNAFKTILDNFQKSVVSGSSYTPDQAMEESMAAWERAGGAKIDAWYETWYNENKDTAFLVKDLYKFAPPAP</sequence>
<dbReference type="SUPFAM" id="SSF53850">
    <property type="entry name" value="Periplasmic binding protein-like II"/>
    <property type="match status" value="1"/>
</dbReference>